<feature type="non-terminal residue" evidence="1">
    <location>
        <position position="27"/>
    </location>
</feature>
<name>A0A382YRC4_9ZZZZ</name>
<organism evidence="1">
    <name type="scientific">marine metagenome</name>
    <dbReference type="NCBI Taxonomy" id="408172"/>
    <lineage>
        <taxon>unclassified sequences</taxon>
        <taxon>metagenomes</taxon>
        <taxon>ecological metagenomes</taxon>
    </lineage>
</organism>
<gene>
    <name evidence="1" type="ORF">METZ01_LOCUS438686</name>
</gene>
<dbReference type="EMBL" id="UINC01177942">
    <property type="protein sequence ID" value="SVD85832.1"/>
    <property type="molecule type" value="Genomic_DNA"/>
</dbReference>
<protein>
    <submittedName>
        <fullName evidence="1">Uncharacterized protein</fullName>
    </submittedName>
</protein>
<evidence type="ECO:0000313" key="1">
    <source>
        <dbReference type="EMBL" id="SVD85832.1"/>
    </source>
</evidence>
<accession>A0A382YRC4</accession>
<proteinExistence type="predicted"/>
<dbReference type="AlphaFoldDB" id="A0A382YRC4"/>
<feature type="non-terminal residue" evidence="1">
    <location>
        <position position="1"/>
    </location>
</feature>
<reference evidence="1" key="1">
    <citation type="submission" date="2018-05" db="EMBL/GenBank/DDBJ databases">
        <authorList>
            <person name="Lanie J.A."/>
            <person name="Ng W.-L."/>
            <person name="Kazmierczak K.M."/>
            <person name="Andrzejewski T.M."/>
            <person name="Davidsen T.M."/>
            <person name="Wayne K.J."/>
            <person name="Tettelin H."/>
            <person name="Glass J.I."/>
            <person name="Rusch D."/>
            <person name="Podicherti R."/>
            <person name="Tsui H.-C.T."/>
            <person name="Winkler M.E."/>
        </authorList>
    </citation>
    <scope>NUCLEOTIDE SEQUENCE</scope>
</reference>
<sequence>VSGELCDSLPEEMVEEAGAYERKGVMG</sequence>